<keyword evidence="1" id="KW-0732">Signal</keyword>
<name>A0ABS9CJU1_9BACT</name>
<dbReference type="RefSeq" id="WP_301638457.1">
    <property type="nucleotide sequence ID" value="NZ_JADYTN010000024.1"/>
</dbReference>
<feature type="chain" id="PRO_5046662029" description="FrrB" evidence="1">
    <location>
        <begin position="25"/>
        <end position="235"/>
    </location>
</feature>
<evidence type="ECO:0000256" key="1">
    <source>
        <dbReference type="SAM" id="SignalP"/>
    </source>
</evidence>
<evidence type="ECO:0000313" key="2">
    <source>
        <dbReference type="EMBL" id="MCF2564454.1"/>
    </source>
</evidence>
<evidence type="ECO:0008006" key="4">
    <source>
        <dbReference type="Google" id="ProtNLM"/>
    </source>
</evidence>
<dbReference type="SUPFAM" id="SSF56935">
    <property type="entry name" value="Porins"/>
    <property type="match status" value="1"/>
</dbReference>
<dbReference type="EMBL" id="JADYTN010000024">
    <property type="protein sequence ID" value="MCF2564454.1"/>
    <property type="molecule type" value="Genomic_DNA"/>
</dbReference>
<comment type="caution">
    <text evidence="2">The sequence shown here is derived from an EMBL/GenBank/DDBJ whole genome shotgun (WGS) entry which is preliminary data.</text>
</comment>
<keyword evidence="3" id="KW-1185">Reference proteome</keyword>
<protein>
    <recommendedName>
        <fullName evidence="4">FrrB</fullName>
    </recommendedName>
</protein>
<sequence>MKTMKKSVLLISVGLLFAVATAHAQDKVETTLSADVVNHYIWRGTDCGNVSIQPTLGVAYKGLSLSAWGSVGLDKDDNKELDLTASYSVGGFSIGVTDYWFNTPEKRYFYYNAHGTSHIFEGYVSYDFGPVSAAWYTNFAGNDGVNKDGDRAYSSYFEVNAPFKLGGVDWTATAGAVPFATTTYNTSGFAVTNLALKASKDIQITDHFTLPIFGQVVANPSDQKAYFVFGFTLQP</sequence>
<reference evidence="2 3" key="1">
    <citation type="submission" date="2020-12" db="EMBL/GenBank/DDBJ databases">
        <title>Whole genome sequences of gut porcine anaerobes.</title>
        <authorList>
            <person name="Kubasova T."/>
            <person name="Jahodarova E."/>
            <person name="Rychlik I."/>
        </authorList>
    </citation>
    <scope>NUCLEOTIDE SEQUENCE [LARGE SCALE GENOMIC DNA]</scope>
    <source>
        <strain evidence="2 3">An925</strain>
    </source>
</reference>
<proteinExistence type="predicted"/>
<feature type="signal peptide" evidence="1">
    <location>
        <begin position="1"/>
        <end position="24"/>
    </location>
</feature>
<organism evidence="2 3">
    <name type="scientific">Xylanibacter brevis</name>
    <dbReference type="NCBI Taxonomy" id="83231"/>
    <lineage>
        <taxon>Bacteria</taxon>
        <taxon>Pseudomonadati</taxon>
        <taxon>Bacteroidota</taxon>
        <taxon>Bacteroidia</taxon>
        <taxon>Bacteroidales</taxon>
        <taxon>Prevotellaceae</taxon>
        <taxon>Xylanibacter</taxon>
    </lineage>
</organism>
<dbReference type="Proteomes" id="UP001200470">
    <property type="component" value="Unassembled WGS sequence"/>
</dbReference>
<accession>A0ABS9CJU1</accession>
<evidence type="ECO:0000313" key="3">
    <source>
        <dbReference type="Proteomes" id="UP001200470"/>
    </source>
</evidence>
<gene>
    <name evidence="2" type="ORF">I6E12_10055</name>
</gene>